<keyword evidence="16" id="KW-0133">Cell shape</keyword>
<dbReference type="KEGG" id="haa:A5892_05495"/>
<dbReference type="EMBL" id="CP015243">
    <property type="protein sequence ID" value="ANF56986.1"/>
    <property type="molecule type" value="Genomic_DNA"/>
</dbReference>
<evidence type="ECO:0000259" key="31">
    <source>
        <dbReference type="Pfam" id="PF17092"/>
    </source>
</evidence>
<comment type="catalytic activity">
    <reaction evidence="26">
        <text>[GlcNAc-(1-&gt;4)-Mur2Ac(oyl-L-Ala-gamma-D-Glu-L-Lys-D-Ala-D-Ala)](n)-di-trans,octa-cis-undecaprenyl diphosphate + beta-D-GlcNAc-(1-&gt;4)-Mur2Ac(oyl-L-Ala-gamma-D-Glu-L-Lys-D-Ala-D-Ala)-di-trans,octa-cis-undecaprenyl diphosphate = [GlcNAc-(1-&gt;4)-Mur2Ac(oyl-L-Ala-gamma-D-Glu-L-Lys-D-Ala-D-Ala)](n+1)-di-trans,octa-cis-undecaprenyl diphosphate + di-trans,octa-cis-undecaprenyl diphosphate + H(+)</text>
        <dbReference type="Rhea" id="RHEA:23708"/>
        <dbReference type="Rhea" id="RHEA-COMP:9602"/>
        <dbReference type="Rhea" id="RHEA-COMP:9603"/>
        <dbReference type="ChEBI" id="CHEBI:15378"/>
        <dbReference type="ChEBI" id="CHEBI:58405"/>
        <dbReference type="ChEBI" id="CHEBI:60033"/>
        <dbReference type="ChEBI" id="CHEBI:78435"/>
        <dbReference type="EC" id="2.4.99.28"/>
    </reaction>
</comment>
<evidence type="ECO:0000313" key="33">
    <source>
        <dbReference type="Proteomes" id="UP000077875"/>
    </source>
</evidence>
<evidence type="ECO:0000256" key="5">
    <source>
        <dbReference type="ARBA" id="ARBA00007739"/>
    </source>
</evidence>
<evidence type="ECO:0000256" key="2">
    <source>
        <dbReference type="ARBA" id="ARBA00004249"/>
    </source>
</evidence>
<dbReference type="Gene3D" id="3.40.710.10">
    <property type="entry name" value="DD-peptidase/beta-lactamase superfamily"/>
    <property type="match status" value="2"/>
</dbReference>
<dbReference type="FunFam" id="1.10.3810.10:FF:000003">
    <property type="entry name" value="Penicillin-binding protein 1a"/>
    <property type="match status" value="1"/>
</dbReference>
<sequence>MKLIKRTLFHLFWLLIALTAAGLLAVAAAAIYFVPSLPDVNSLQNYQLATPLRVYSQDGKLIGEYGEQRRQIVDFDEVPADLVNAIVAAEDQDFFSHPGIDPRGLARAAMELAASGSIRSGGSTITMQVARNYLLTLDQTFTRKIREILLALQMERILTKEQIFELYVNKIYLGQGAYGVGSAAQIYFNKPLSQLTLPEAATIAGLPKAPSNLNPIANPERSLIRRNWILLRMQQLGYVDNEQYQQAVQAPIQIQRSRTELQLQAQYVAEMARQYAISRFGDRAYTDGYSITTTLDSRTQNQARDALIDGLVAYDARHGWRGPEQSGIPSTLAEAQERTDRRGLEEELAASPEVAQTARQAAERSSTRVEGIEEDVSNWLRVLGSTPNVGPLEPAIVIDAQGQQMRVLRRNGQVETIGWDELRWAAPYRSVRARGASPTQAAQIAARGDLVRVVANGQGNSERWRLSQTPQIEGAIVVLDPRTGAIRALQGGFSFAKSSFNRATQARRQPGSSFKPFIYLSALEQGNMTPATVINDAPIVQQELSGDVWRPENDTRSFLGPTRLREGLYRSRNLVTIRALQATGLDNTLDMLERMGFNRAQLPNGLSLALGSASLTPLEIARGYAEIANGGFKVLPWYIARITQGEDQTNLLDEPNPPAACPECDPFDSTVEIDGRTYPIAERVADGASVYMLQDMMRDVIRRGTGRAALSIGRDDLAGKTGTSNDQRDTWFSGFNNALVATVWVGMDDNSSTGEYGAQAALPIWTQFMGQALEGMSPQFLPRPENVVSARIDPQSGRRLRDNDPGGISEIFRADNLPPYQEPSVRPDLENESGSQGTGSYDAIF</sequence>
<evidence type="ECO:0000256" key="26">
    <source>
        <dbReference type="ARBA" id="ARBA00049902"/>
    </source>
</evidence>
<dbReference type="Gene3D" id="1.10.3810.10">
    <property type="entry name" value="Biosynthetic peptidoglycan transglycosylase-like"/>
    <property type="match status" value="1"/>
</dbReference>
<evidence type="ECO:0000256" key="19">
    <source>
        <dbReference type="ARBA" id="ARBA00022989"/>
    </source>
</evidence>
<evidence type="ECO:0000256" key="23">
    <source>
        <dbReference type="ARBA" id="ARBA00023316"/>
    </source>
</evidence>
<keyword evidence="11" id="KW-0645">Protease</keyword>
<evidence type="ECO:0000256" key="6">
    <source>
        <dbReference type="ARBA" id="ARBA00012448"/>
    </source>
</evidence>
<comment type="pathway">
    <text evidence="3">Cell wall biogenesis; peptidoglycan biosynthesis.</text>
</comment>
<keyword evidence="20" id="KW-0472">Membrane</keyword>
<evidence type="ECO:0000259" key="29">
    <source>
        <dbReference type="Pfam" id="PF00905"/>
    </source>
</evidence>
<evidence type="ECO:0000256" key="27">
    <source>
        <dbReference type="ARBA" id="ARBA00060592"/>
    </source>
</evidence>
<gene>
    <name evidence="32" type="ORF">A5892_05495</name>
</gene>
<dbReference type="NCBIfam" id="TIGR02074">
    <property type="entry name" value="PBP_1a_fam"/>
    <property type="match status" value="1"/>
</dbReference>
<evidence type="ECO:0000313" key="32">
    <source>
        <dbReference type="EMBL" id="ANF56986.1"/>
    </source>
</evidence>
<comment type="similarity">
    <text evidence="4">In the C-terminal section; belongs to the transpeptidase family.</text>
</comment>
<accession>A0A172YCY9</accession>
<dbReference type="Pfam" id="PF00905">
    <property type="entry name" value="Transpeptidase"/>
    <property type="match status" value="1"/>
</dbReference>
<evidence type="ECO:0000256" key="1">
    <source>
        <dbReference type="ARBA" id="ARBA00002624"/>
    </source>
</evidence>
<keyword evidence="21" id="KW-0046">Antibiotic resistance</keyword>
<feature type="domain" description="Penicillin-binding protein OB-like" evidence="31">
    <location>
        <begin position="373"/>
        <end position="472"/>
    </location>
</feature>
<evidence type="ECO:0000256" key="25">
    <source>
        <dbReference type="ARBA" id="ARBA00044770"/>
    </source>
</evidence>
<name>A0A172YCY9_9GAMM</name>
<comment type="catalytic activity">
    <reaction evidence="24">
        <text>Preferential cleavage: (Ac)2-L-Lys-D-Ala-|-D-Ala. Also transpeptidation of peptidyl-alanyl moieties that are N-acyl substituents of D-alanine.</text>
        <dbReference type="EC" id="3.4.16.4"/>
    </reaction>
</comment>
<evidence type="ECO:0000256" key="11">
    <source>
        <dbReference type="ARBA" id="ARBA00022670"/>
    </source>
</evidence>
<dbReference type="Pfam" id="PF17092">
    <property type="entry name" value="PCB_OB"/>
    <property type="match status" value="1"/>
</dbReference>
<evidence type="ECO:0000256" key="22">
    <source>
        <dbReference type="ARBA" id="ARBA00023268"/>
    </source>
</evidence>
<keyword evidence="23" id="KW-0961">Cell wall biogenesis/degradation</keyword>
<keyword evidence="18" id="KW-0573">Peptidoglycan synthesis</keyword>
<dbReference type="RefSeq" id="WP_064121944.1">
    <property type="nucleotide sequence ID" value="NZ_CP015243.1"/>
</dbReference>
<keyword evidence="17" id="KW-0735">Signal-anchor</keyword>
<dbReference type="EC" id="2.4.99.28" evidence="25"/>
<comment type="similarity">
    <text evidence="5">In the N-terminal section; belongs to the glycosyltransferase 51 family.</text>
</comment>
<keyword evidence="10" id="KW-0121">Carboxypeptidase</keyword>
<proteinExistence type="inferred from homology"/>
<keyword evidence="22" id="KW-0511">Multifunctional enzyme</keyword>
<dbReference type="SUPFAM" id="SSF53955">
    <property type="entry name" value="Lysozyme-like"/>
    <property type="match status" value="1"/>
</dbReference>
<protein>
    <recommendedName>
        <fullName evidence="7">Penicillin-binding protein 1A</fullName>
        <ecNumber evidence="25">2.4.99.28</ecNumber>
        <ecNumber evidence="6">3.4.16.4</ecNumber>
    </recommendedName>
</protein>
<dbReference type="InterPro" id="IPR001460">
    <property type="entry name" value="PCN-bd_Tpept"/>
</dbReference>
<dbReference type="GO" id="GO:0009252">
    <property type="term" value="P:peptidoglycan biosynthetic process"/>
    <property type="evidence" value="ECO:0007669"/>
    <property type="project" value="UniProtKB-UniPathway"/>
</dbReference>
<keyword evidence="14" id="KW-0812">Transmembrane</keyword>
<dbReference type="PANTHER" id="PTHR32282:SF27">
    <property type="entry name" value="PENICILLIN-BINDING PROTEIN 1A"/>
    <property type="match status" value="1"/>
</dbReference>
<feature type="domain" description="Glycosyl transferase family 51" evidence="30">
    <location>
        <begin position="59"/>
        <end position="234"/>
    </location>
</feature>
<dbReference type="InterPro" id="IPR050396">
    <property type="entry name" value="Glycosyltr_51/Transpeptidase"/>
</dbReference>
<dbReference type="GO" id="GO:0008360">
    <property type="term" value="P:regulation of cell shape"/>
    <property type="evidence" value="ECO:0007669"/>
    <property type="project" value="UniProtKB-KW"/>
</dbReference>
<keyword evidence="8" id="KW-1003">Cell membrane</keyword>
<dbReference type="GO" id="GO:0046677">
    <property type="term" value="P:response to antibiotic"/>
    <property type="evidence" value="ECO:0007669"/>
    <property type="project" value="UniProtKB-KW"/>
</dbReference>
<evidence type="ECO:0000256" key="10">
    <source>
        <dbReference type="ARBA" id="ARBA00022645"/>
    </source>
</evidence>
<dbReference type="InterPro" id="IPR036950">
    <property type="entry name" value="PBP_transglycosylase"/>
</dbReference>
<dbReference type="GO" id="GO:0030288">
    <property type="term" value="C:outer membrane-bounded periplasmic space"/>
    <property type="evidence" value="ECO:0007669"/>
    <property type="project" value="TreeGrafter"/>
</dbReference>
<evidence type="ECO:0000256" key="16">
    <source>
        <dbReference type="ARBA" id="ARBA00022960"/>
    </source>
</evidence>
<evidence type="ECO:0000259" key="30">
    <source>
        <dbReference type="Pfam" id="PF00912"/>
    </source>
</evidence>
<keyword evidence="9" id="KW-0997">Cell inner membrane</keyword>
<evidence type="ECO:0000256" key="18">
    <source>
        <dbReference type="ARBA" id="ARBA00022984"/>
    </source>
</evidence>
<evidence type="ECO:0000256" key="3">
    <source>
        <dbReference type="ARBA" id="ARBA00004752"/>
    </source>
</evidence>
<dbReference type="InterPro" id="IPR012338">
    <property type="entry name" value="Beta-lactam/transpept-like"/>
</dbReference>
<dbReference type="InterPro" id="IPR001264">
    <property type="entry name" value="Glyco_trans_51"/>
</dbReference>
<comment type="pathway">
    <text evidence="27">Glycan biosynthesis.</text>
</comment>
<dbReference type="STRING" id="376489.A5892_05495"/>
<dbReference type="InterPro" id="IPR023346">
    <property type="entry name" value="Lysozyme-like_dom_sf"/>
</dbReference>
<evidence type="ECO:0000256" key="20">
    <source>
        <dbReference type="ARBA" id="ARBA00023136"/>
    </source>
</evidence>
<comment type="subcellular location">
    <subcellularLocation>
        <location evidence="2">Cell inner membrane</location>
        <topology evidence="2">Single-pass type II membrane protein</topology>
    </subcellularLocation>
</comment>
<dbReference type="AlphaFoldDB" id="A0A172YCY9"/>
<evidence type="ECO:0000256" key="21">
    <source>
        <dbReference type="ARBA" id="ARBA00023251"/>
    </source>
</evidence>
<dbReference type="InterPro" id="IPR031376">
    <property type="entry name" value="PCB_OB"/>
</dbReference>
<evidence type="ECO:0000256" key="24">
    <source>
        <dbReference type="ARBA" id="ARBA00034000"/>
    </source>
</evidence>
<reference evidence="32 33" key="1">
    <citation type="submission" date="2016-04" db="EMBL/GenBank/DDBJ databases">
        <title>Complete Genome Sequence of Halotalea alkalilenta IHB B 13600.</title>
        <authorList>
            <person name="Swarnkar M.K."/>
            <person name="Sharma A."/>
            <person name="Kaushal K."/>
            <person name="Soni R."/>
            <person name="Rana S."/>
            <person name="Singh A.K."/>
            <person name="Gulati A."/>
        </authorList>
    </citation>
    <scope>NUCLEOTIDE SEQUENCE [LARGE SCALE GENOMIC DNA]</scope>
    <source>
        <strain evidence="32 33">IHB B 13600</strain>
    </source>
</reference>
<feature type="compositionally biased region" description="Basic and acidic residues" evidence="28">
    <location>
        <begin position="336"/>
        <end position="345"/>
    </location>
</feature>
<evidence type="ECO:0000256" key="8">
    <source>
        <dbReference type="ARBA" id="ARBA00022475"/>
    </source>
</evidence>
<keyword evidence="13" id="KW-0808">Transferase</keyword>
<dbReference type="SUPFAM" id="SSF56601">
    <property type="entry name" value="beta-lactamase/transpeptidase-like"/>
    <property type="match status" value="1"/>
</dbReference>
<evidence type="ECO:0000256" key="14">
    <source>
        <dbReference type="ARBA" id="ARBA00022692"/>
    </source>
</evidence>
<evidence type="ECO:0000256" key="4">
    <source>
        <dbReference type="ARBA" id="ARBA00007090"/>
    </source>
</evidence>
<dbReference type="GO" id="GO:0005886">
    <property type="term" value="C:plasma membrane"/>
    <property type="evidence" value="ECO:0007669"/>
    <property type="project" value="UniProtKB-SubCell"/>
</dbReference>
<dbReference type="GO" id="GO:0009002">
    <property type="term" value="F:serine-type D-Ala-D-Ala carboxypeptidase activity"/>
    <property type="evidence" value="ECO:0007669"/>
    <property type="project" value="UniProtKB-EC"/>
</dbReference>
<evidence type="ECO:0000256" key="28">
    <source>
        <dbReference type="SAM" id="MobiDB-lite"/>
    </source>
</evidence>
<evidence type="ECO:0000256" key="12">
    <source>
        <dbReference type="ARBA" id="ARBA00022676"/>
    </source>
</evidence>
<evidence type="ECO:0000256" key="17">
    <source>
        <dbReference type="ARBA" id="ARBA00022968"/>
    </source>
</evidence>
<feature type="region of interest" description="Disordered" evidence="28">
    <location>
        <begin position="336"/>
        <end position="356"/>
    </location>
</feature>
<feature type="region of interest" description="Disordered" evidence="28">
    <location>
        <begin position="791"/>
        <end position="845"/>
    </location>
</feature>
<evidence type="ECO:0000256" key="13">
    <source>
        <dbReference type="ARBA" id="ARBA00022679"/>
    </source>
</evidence>
<keyword evidence="33" id="KW-1185">Reference proteome</keyword>
<comment type="function">
    <text evidence="1">Cell wall formation. Synthesis of cross-linked peptidoglycan from the lipid intermediates. The enzyme has a penicillin-insensitive transglycosylase N-terminal domain (formation of linear glycan strands) and a penicillin-sensitive transpeptidase C-terminal domain (cross-linking of the peptide subunits).</text>
</comment>
<evidence type="ECO:0000256" key="9">
    <source>
        <dbReference type="ARBA" id="ARBA00022519"/>
    </source>
</evidence>
<dbReference type="Proteomes" id="UP000077875">
    <property type="component" value="Chromosome"/>
</dbReference>
<dbReference type="GO" id="GO:0071555">
    <property type="term" value="P:cell wall organization"/>
    <property type="evidence" value="ECO:0007669"/>
    <property type="project" value="UniProtKB-KW"/>
</dbReference>
<dbReference type="EC" id="3.4.16.4" evidence="6"/>
<dbReference type="GO" id="GO:0008955">
    <property type="term" value="F:peptidoglycan glycosyltransferase activity"/>
    <property type="evidence" value="ECO:0007669"/>
    <property type="project" value="UniProtKB-EC"/>
</dbReference>
<dbReference type="UniPathway" id="UPA00219"/>
<dbReference type="GO" id="GO:0008658">
    <property type="term" value="F:penicillin binding"/>
    <property type="evidence" value="ECO:0007669"/>
    <property type="project" value="InterPro"/>
</dbReference>
<keyword evidence="19" id="KW-1133">Transmembrane helix</keyword>
<feature type="domain" description="Penicillin-binding protein transpeptidase" evidence="29">
    <location>
        <begin position="474"/>
        <end position="767"/>
    </location>
</feature>
<dbReference type="GO" id="GO:0006508">
    <property type="term" value="P:proteolysis"/>
    <property type="evidence" value="ECO:0007669"/>
    <property type="project" value="UniProtKB-KW"/>
</dbReference>
<evidence type="ECO:0000256" key="7">
    <source>
        <dbReference type="ARBA" id="ARBA00018638"/>
    </source>
</evidence>
<keyword evidence="12" id="KW-0328">Glycosyltransferase</keyword>
<keyword evidence="15" id="KW-0378">Hydrolase</keyword>
<dbReference type="Pfam" id="PF00912">
    <property type="entry name" value="Transgly"/>
    <property type="match status" value="1"/>
</dbReference>
<organism evidence="32 33">
    <name type="scientific">Halotalea alkalilenta</name>
    <dbReference type="NCBI Taxonomy" id="376489"/>
    <lineage>
        <taxon>Bacteria</taxon>
        <taxon>Pseudomonadati</taxon>
        <taxon>Pseudomonadota</taxon>
        <taxon>Gammaproteobacteria</taxon>
        <taxon>Oceanospirillales</taxon>
        <taxon>Halomonadaceae</taxon>
        <taxon>Halotalea</taxon>
    </lineage>
</organism>
<dbReference type="PANTHER" id="PTHR32282">
    <property type="entry name" value="BINDING PROTEIN TRANSPEPTIDASE, PUTATIVE-RELATED"/>
    <property type="match status" value="1"/>
</dbReference>
<evidence type="ECO:0000256" key="15">
    <source>
        <dbReference type="ARBA" id="ARBA00022801"/>
    </source>
</evidence>